<organism evidence="1 2">
    <name type="scientific">Ziziphus jujuba var. spinosa</name>
    <dbReference type="NCBI Taxonomy" id="714518"/>
    <lineage>
        <taxon>Eukaryota</taxon>
        <taxon>Viridiplantae</taxon>
        <taxon>Streptophyta</taxon>
        <taxon>Embryophyta</taxon>
        <taxon>Tracheophyta</taxon>
        <taxon>Spermatophyta</taxon>
        <taxon>Magnoliopsida</taxon>
        <taxon>eudicotyledons</taxon>
        <taxon>Gunneridae</taxon>
        <taxon>Pentapetalae</taxon>
        <taxon>rosids</taxon>
        <taxon>fabids</taxon>
        <taxon>Rosales</taxon>
        <taxon>Rhamnaceae</taxon>
        <taxon>Paliureae</taxon>
        <taxon>Ziziphus</taxon>
    </lineage>
</organism>
<dbReference type="EMBL" id="JAEACU010000012">
    <property type="protein sequence ID" value="KAH7512712.1"/>
    <property type="molecule type" value="Genomic_DNA"/>
</dbReference>
<gene>
    <name evidence="1" type="ORF">FEM48_Zijuj12G0119700</name>
</gene>
<protein>
    <submittedName>
        <fullName evidence="1">Uncharacterized protein</fullName>
    </submittedName>
</protein>
<proteinExistence type="predicted"/>
<name>A0A978UD69_ZIZJJ</name>
<sequence length="80" mass="8829">MLDVMICTKEDDTAVDVFVIPSTSPLIISPIFDHNKVLQINSSSTRTREKNILQNLLTVENGKKLLALDGPVLPVVLERA</sequence>
<dbReference type="AlphaFoldDB" id="A0A978UD69"/>
<accession>A0A978UD69</accession>
<evidence type="ECO:0000313" key="2">
    <source>
        <dbReference type="Proteomes" id="UP000813462"/>
    </source>
</evidence>
<dbReference type="Proteomes" id="UP000813462">
    <property type="component" value="Unassembled WGS sequence"/>
</dbReference>
<evidence type="ECO:0000313" key="1">
    <source>
        <dbReference type="EMBL" id="KAH7512712.1"/>
    </source>
</evidence>
<comment type="caution">
    <text evidence="1">The sequence shown here is derived from an EMBL/GenBank/DDBJ whole genome shotgun (WGS) entry which is preliminary data.</text>
</comment>
<reference evidence="1" key="1">
    <citation type="journal article" date="2021" name="Front. Plant Sci.">
        <title>Chromosome-Scale Genome Assembly for Chinese Sour Jujube and Insights Into Its Genome Evolution and Domestication Signature.</title>
        <authorList>
            <person name="Shen L.-Y."/>
            <person name="Luo H."/>
            <person name="Wang X.-L."/>
            <person name="Wang X.-M."/>
            <person name="Qiu X.-J."/>
            <person name="Liu H."/>
            <person name="Zhou S.-S."/>
            <person name="Jia K.-H."/>
            <person name="Nie S."/>
            <person name="Bao Y.-T."/>
            <person name="Zhang R.-G."/>
            <person name="Yun Q.-Z."/>
            <person name="Chai Y.-H."/>
            <person name="Lu J.-Y."/>
            <person name="Li Y."/>
            <person name="Zhao S.-W."/>
            <person name="Mao J.-F."/>
            <person name="Jia S.-G."/>
            <person name="Mao Y.-M."/>
        </authorList>
    </citation>
    <scope>NUCLEOTIDE SEQUENCE</scope>
    <source>
        <strain evidence="1">AT0</strain>
        <tissue evidence="1">Leaf</tissue>
    </source>
</reference>